<dbReference type="Gene3D" id="3.50.50.60">
    <property type="entry name" value="FAD/NAD(P)-binding domain"/>
    <property type="match status" value="2"/>
</dbReference>
<evidence type="ECO:0000256" key="2">
    <source>
        <dbReference type="ARBA" id="ARBA00009130"/>
    </source>
</evidence>
<protein>
    <submittedName>
        <fullName evidence="8">FAD-dependent oxidoreductase</fullName>
    </submittedName>
</protein>
<dbReference type="CDD" id="cd00158">
    <property type="entry name" value="RHOD"/>
    <property type="match status" value="1"/>
</dbReference>
<dbReference type="PANTHER" id="PTHR43429:SF1">
    <property type="entry name" value="NAD(P)H SULFUR OXIDOREDUCTASE (COA-DEPENDENT)"/>
    <property type="match status" value="1"/>
</dbReference>
<evidence type="ECO:0000313" key="8">
    <source>
        <dbReference type="EMBL" id="UWX05207.1"/>
    </source>
</evidence>
<keyword evidence="6" id="KW-0676">Redox-active center</keyword>
<dbReference type="InterPro" id="IPR050260">
    <property type="entry name" value="FAD-bd_OxRdtase"/>
</dbReference>
<dbReference type="Proteomes" id="UP001058120">
    <property type="component" value="Chromosome"/>
</dbReference>
<dbReference type="RefSeq" id="WP_334314773.1">
    <property type="nucleotide sequence ID" value="NZ_CP065938.1"/>
</dbReference>
<keyword evidence="4" id="KW-0274">FAD</keyword>
<accession>A0ABY5XZ80</accession>
<dbReference type="SUPFAM" id="SSF51905">
    <property type="entry name" value="FAD/NAD(P)-binding domain"/>
    <property type="match status" value="1"/>
</dbReference>
<evidence type="ECO:0000256" key="6">
    <source>
        <dbReference type="ARBA" id="ARBA00023284"/>
    </source>
</evidence>
<dbReference type="InterPro" id="IPR016156">
    <property type="entry name" value="FAD/NAD-linked_Rdtase_dimer_sf"/>
</dbReference>
<evidence type="ECO:0000313" key="9">
    <source>
        <dbReference type="Proteomes" id="UP001058120"/>
    </source>
</evidence>
<dbReference type="InterPro" id="IPR004099">
    <property type="entry name" value="Pyr_nucl-diS_OxRdtase_dimer"/>
</dbReference>
<dbReference type="PROSITE" id="PS50206">
    <property type="entry name" value="RHODANESE_3"/>
    <property type="match status" value="1"/>
</dbReference>
<evidence type="ECO:0000256" key="1">
    <source>
        <dbReference type="ARBA" id="ARBA00001974"/>
    </source>
</evidence>
<dbReference type="Pfam" id="PF07992">
    <property type="entry name" value="Pyr_redox_2"/>
    <property type="match status" value="1"/>
</dbReference>
<dbReference type="InterPro" id="IPR023753">
    <property type="entry name" value="FAD/NAD-binding_dom"/>
</dbReference>
<feature type="domain" description="Rhodanese" evidence="7">
    <location>
        <begin position="514"/>
        <end position="573"/>
    </location>
</feature>
<keyword evidence="3" id="KW-0285">Flavoprotein</keyword>
<dbReference type="InterPro" id="IPR036873">
    <property type="entry name" value="Rhodanese-like_dom_sf"/>
</dbReference>
<keyword evidence="5" id="KW-0560">Oxidoreductase</keyword>
<dbReference type="InterPro" id="IPR001763">
    <property type="entry name" value="Rhodanese-like_dom"/>
</dbReference>
<name>A0ABY5XZ80_9BACT</name>
<keyword evidence="9" id="KW-1185">Reference proteome</keyword>
<dbReference type="Pfam" id="PF02852">
    <property type="entry name" value="Pyr_redox_dim"/>
    <property type="match status" value="1"/>
</dbReference>
<proteinExistence type="inferred from homology"/>
<dbReference type="EMBL" id="CP065938">
    <property type="protein sequence ID" value="UWX05207.1"/>
    <property type="molecule type" value="Genomic_DNA"/>
</dbReference>
<reference evidence="8" key="1">
    <citation type="submission" date="2020-12" db="EMBL/GenBank/DDBJ databases">
        <title>Taurinivorans muris gen. nov., sp. nov., fundamental and realized metabolic niche of a ubiquitous sulfidogenic bacterium in the murine intestine.</title>
        <authorList>
            <person name="Ye H."/>
            <person name="Hanson B.T."/>
            <person name="Loy A."/>
        </authorList>
    </citation>
    <scope>NUCLEOTIDE SEQUENCE</scope>
    <source>
        <strain evidence="8">LT0009</strain>
    </source>
</reference>
<comment type="cofactor">
    <cofactor evidence="1">
        <name>FAD</name>
        <dbReference type="ChEBI" id="CHEBI:57692"/>
    </cofactor>
</comment>
<dbReference type="SUPFAM" id="SSF52821">
    <property type="entry name" value="Rhodanese/Cell cycle control phosphatase"/>
    <property type="match status" value="1"/>
</dbReference>
<dbReference type="SUPFAM" id="SSF55424">
    <property type="entry name" value="FAD/NAD-linked reductases, dimerisation (C-terminal) domain"/>
    <property type="match status" value="1"/>
</dbReference>
<dbReference type="PANTHER" id="PTHR43429">
    <property type="entry name" value="PYRIDINE NUCLEOTIDE-DISULFIDE OXIDOREDUCTASE DOMAIN-CONTAINING"/>
    <property type="match status" value="1"/>
</dbReference>
<evidence type="ECO:0000259" key="7">
    <source>
        <dbReference type="PROSITE" id="PS50206"/>
    </source>
</evidence>
<evidence type="ECO:0000256" key="3">
    <source>
        <dbReference type="ARBA" id="ARBA00022630"/>
    </source>
</evidence>
<gene>
    <name evidence="8" type="ORF">JBF11_07020</name>
</gene>
<evidence type="ECO:0000256" key="5">
    <source>
        <dbReference type="ARBA" id="ARBA00023002"/>
    </source>
</evidence>
<dbReference type="SMART" id="SM00450">
    <property type="entry name" value="RHOD"/>
    <property type="match status" value="1"/>
</dbReference>
<dbReference type="Gene3D" id="3.40.250.10">
    <property type="entry name" value="Rhodanese-like domain"/>
    <property type="match status" value="1"/>
</dbReference>
<sequence length="575" mass="63122">MAKKILIIGAVALGTKAATRCKRVNPDTEITIIDQGQFISYGGCGMPFYISSEVDSINELRATSANVIRDPHFFTHVKDIDHVKIRTKALEINPQEQYVLTENLDTGEKEKLFYDELVLGMGSHAIVPQIKGVGLKNITTIAGLEDAEKIRTHCEKGIRHMVIIGASFTAIEIAVGLADMWNIPCTLIKRSKRMLPNLVSSTVSDMIRHDLEEAGINIVAEEDVLEFAGDDEGNVCEVVTNKQRIKADHVILAMGVKANYELAEKAGLKCDPKYGVCVNEYLQTSNSHIYAGGDLIAIKNLISGKEMHLPMGSLANRQGRIIGTNIAGGNPQTGLETFPGVVGTWCMKMHKGTVAGTGLNEDMAVKAGFDAVSINMEQLDRAHFYPEKHMMTLEVVVEKKTRRILGMQGYCADGTAVKARIDTMAAMLQFGKPTLHELSIAEVSYSPPLASAMDVFNTAGNVADNIVTGLGEFIKPAEFDALFEARDSNNYVFVDTRAGQAPLELCKKYPEYWLNIPLERFNEDMEKIPADKNIAFICNSGTRAYECLLKFKRGGRNAVNSSGGMQAMKKRGKKY</sequence>
<dbReference type="InterPro" id="IPR036188">
    <property type="entry name" value="FAD/NAD-bd_sf"/>
</dbReference>
<organism evidence="8 9">
    <name type="scientific">Taurinivorans muris</name>
    <dbReference type="NCBI Taxonomy" id="2787751"/>
    <lineage>
        <taxon>Bacteria</taxon>
        <taxon>Pseudomonadati</taxon>
        <taxon>Thermodesulfobacteriota</taxon>
        <taxon>Desulfovibrionia</taxon>
        <taxon>Desulfovibrionales</taxon>
        <taxon>Desulfovibrionaceae</taxon>
        <taxon>Taurinivorans</taxon>
    </lineage>
</organism>
<comment type="similarity">
    <text evidence="2">Belongs to the class-III pyridine nucleotide-disulfide oxidoreductase family.</text>
</comment>
<dbReference type="PRINTS" id="PR00368">
    <property type="entry name" value="FADPNR"/>
</dbReference>
<evidence type="ECO:0000256" key="4">
    <source>
        <dbReference type="ARBA" id="ARBA00022827"/>
    </source>
</evidence>